<feature type="repeat" description="WD" evidence="3">
    <location>
        <begin position="1069"/>
        <end position="1101"/>
    </location>
</feature>
<dbReference type="InterPro" id="IPR020472">
    <property type="entry name" value="WD40_PAC1"/>
</dbReference>
<dbReference type="SMART" id="SM00320">
    <property type="entry name" value="WD40"/>
    <property type="match status" value="14"/>
</dbReference>
<feature type="repeat" description="WD" evidence="3">
    <location>
        <begin position="737"/>
        <end position="778"/>
    </location>
</feature>
<evidence type="ECO:0000259" key="5">
    <source>
        <dbReference type="Pfam" id="PF23414"/>
    </source>
</evidence>
<feature type="domain" description="EML-like second beta-propeller" evidence="5">
    <location>
        <begin position="745"/>
        <end position="903"/>
    </location>
</feature>
<dbReference type="PANTHER" id="PTHR19848">
    <property type="entry name" value="WD40 REPEAT PROTEIN"/>
    <property type="match status" value="1"/>
</dbReference>
<feature type="repeat" description="WD" evidence="3">
    <location>
        <begin position="903"/>
        <end position="944"/>
    </location>
</feature>
<dbReference type="InterPro" id="IPR027417">
    <property type="entry name" value="P-loop_NTPase"/>
</dbReference>
<dbReference type="PANTHER" id="PTHR19848:SF8">
    <property type="entry name" value="F-BOX AND WD REPEAT DOMAIN CONTAINING 7"/>
    <property type="match status" value="1"/>
</dbReference>
<feature type="repeat" description="WD" evidence="3">
    <location>
        <begin position="1028"/>
        <end position="1069"/>
    </location>
</feature>
<feature type="repeat" description="WD" evidence="3">
    <location>
        <begin position="861"/>
        <end position="902"/>
    </location>
</feature>
<dbReference type="Pfam" id="PF26355">
    <property type="entry name" value="HTH_VMAP-M9"/>
    <property type="match status" value="1"/>
</dbReference>
<dbReference type="PRINTS" id="PR00320">
    <property type="entry name" value="GPROTEINBRPT"/>
</dbReference>
<keyword evidence="2" id="KW-0677">Repeat</keyword>
<evidence type="ECO:0000256" key="3">
    <source>
        <dbReference type="PROSITE-ProRule" id="PRU00221"/>
    </source>
</evidence>
<dbReference type="Proteomes" id="UP000646053">
    <property type="component" value="Unassembled WGS sequence"/>
</dbReference>
<feature type="repeat" description="WD" evidence="3">
    <location>
        <begin position="1110"/>
        <end position="1151"/>
    </location>
</feature>
<dbReference type="Pfam" id="PF23414">
    <property type="entry name" value="Beta-prop_EML_2"/>
    <property type="match status" value="1"/>
</dbReference>
<feature type="domain" description="vWA-MoxR associated protein N-terminal HTH" evidence="6">
    <location>
        <begin position="2"/>
        <end position="81"/>
    </location>
</feature>
<keyword evidence="1 3" id="KW-0853">WD repeat</keyword>
<protein>
    <submittedName>
        <fullName evidence="7">NACHT domain-containing protein</fullName>
    </submittedName>
</protein>
<feature type="repeat" description="WD" evidence="3">
    <location>
        <begin position="820"/>
        <end position="852"/>
    </location>
</feature>
<dbReference type="PROSITE" id="PS50082">
    <property type="entry name" value="WD_REPEATS_2"/>
    <property type="match status" value="14"/>
</dbReference>
<dbReference type="AlphaFoldDB" id="A0A8J7Z337"/>
<dbReference type="GO" id="GO:0043531">
    <property type="term" value="F:ADP binding"/>
    <property type="evidence" value="ECO:0007669"/>
    <property type="project" value="InterPro"/>
</dbReference>
<dbReference type="Pfam" id="PF00931">
    <property type="entry name" value="NB-ARC"/>
    <property type="match status" value="1"/>
</dbReference>
<dbReference type="Pfam" id="PF00400">
    <property type="entry name" value="WD40"/>
    <property type="match status" value="9"/>
</dbReference>
<dbReference type="Gene3D" id="2.130.10.10">
    <property type="entry name" value="YVTN repeat-like/Quinoprotein amine dehydrogenase"/>
    <property type="match status" value="6"/>
</dbReference>
<feature type="repeat" description="WD" evidence="3">
    <location>
        <begin position="569"/>
        <end position="610"/>
    </location>
</feature>
<reference evidence="7" key="1">
    <citation type="submission" date="2019-12" db="EMBL/GenBank/DDBJ databases">
        <title>High-Quality draft genome sequences of three cyanobacteria isolated from the limestone walls of the Old Cathedral of Coimbra.</title>
        <authorList>
            <person name="Tiago I."/>
            <person name="Soares F."/>
            <person name="Portugal A."/>
        </authorList>
    </citation>
    <scope>NUCLEOTIDE SEQUENCE</scope>
    <source>
        <strain evidence="7">A</strain>
    </source>
</reference>
<evidence type="ECO:0000259" key="4">
    <source>
        <dbReference type="Pfam" id="PF00931"/>
    </source>
</evidence>
<name>A0A8J7Z337_9CYAN</name>
<keyword evidence="8" id="KW-1185">Reference proteome</keyword>
<organism evidence="7 8">
    <name type="scientific">Myxacorys almedinensis A</name>
    <dbReference type="NCBI Taxonomy" id="2690445"/>
    <lineage>
        <taxon>Bacteria</taxon>
        <taxon>Bacillati</taxon>
        <taxon>Cyanobacteriota</taxon>
        <taxon>Cyanophyceae</taxon>
        <taxon>Leptolyngbyales</taxon>
        <taxon>Leptolyngbyaceae</taxon>
        <taxon>Myxacorys</taxon>
        <taxon>Myxacorys almedinensis</taxon>
    </lineage>
</organism>
<accession>A0A8J7Z337</accession>
<dbReference type="SUPFAM" id="SSF141571">
    <property type="entry name" value="Pentapeptide repeat-like"/>
    <property type="match status" value="1"/>
</dbReference>
<dbReference type="Gene3D" id="3.40.50.300">
    <property type="entry name" value="P-loop containing nucleotide triphosphate hydrolases"/>
    <property type="match status" value="1"/>
</dbReference>
<dbReference type="PRINTS" id="PR00364">
    <property type="entry name" value="DISEASERSIST"/>
</dbReference>
<evidence type="ECO:0000313" key="7">
    <source>
        <dbReference type="EMBL" id="NDJ18385.1"/>
    </source>
</evidence>
<dbReference type="InterPro" id="IPR015943">
    <property type="entry name" value="WD40/YVTN_repeat-like_dom_sf"/>
</dbReference>
<feature type="repeat" description="WD" evidence="3">
    <location>
        <begin position="778"/>
        <end position="819"/>
    </location>
</feature>
<gene>
    <name evidence="7" type="ORF">GS601_13965</name>
</gene>
<evidence type="ECO:0000256" key="2">
    <source>
        <dbReference type="ARBA" id="ARBA00022737"/>
    </source>
</evidence>
<dbReference type="InterPro" id="IPR002182">
    <property type="entry name" value="NB-ARC"/>
</dbReference>
<feature type="repeat" description="WD" evidence="3">
    <location>
        <begin position="653"/>
        <end position="694"/>
    </location>
</feature>
<dbReference type="InterPro" id="IPR036322">
    <property type="entry name" value="WD40_repeat_dom_sf"/>
</dbReference>
<dbReference type="InterPro" id="IPR055442">
    <property type="entry name" value="Beta-prop_EML-like_2nd"/>
</dbReference>
<feature type="repeat" description="WD" evidence="3">
    <location>
        <begin position="695"/>
        <end position="736"/>
    </location>
</feature>
<dbReference type="EMBL" id="WVIE01000015">
    <property type="protein sequence ID" value="NDJ18385.1"/>
    <property type="molecule type" value="Genomic_DNA"/>
</dbReference>
<evidence type="ECO:0000256" key="1">
    <source>
        <dbReference type="ARBA" id="ARBA00022574"/>
    </source>
</evidence>
<evidence type="ECO:0000313" key="8">
    <source>
        <dbReference type="Proteomes" id="UP000646053"/>
    </source>
</evidence>
<dbReference type="InterPro" id="IPR001680">
    <property type="entry name" value="WD40_rpt"/>
</dbReference>
<sequence length="1187" mass="130822">MMTINEALGVLDSILGQGQLTDLQETVFRLACDGQTYEQMATAKGYDPDYVKLVGSQLWQTLSEHVGQRVTKSNFRVVLRQWASEQSAHGDRDRSKLAIHPPFDLNPATCPFPQCDWGEAIDVSSFCGRAQELAELQQWITHDRARLVAILGMGGIGKTALSVKLATALQPQFEQIIWRSLRDAPPIAAILADLIQFLSKQHETELPETTDGKLGRLMHYLRSSRCLLILDNAESILGSGEQTGYYPSGYEAYGSLFRRIGETMHQSCLVITSREKPREVAALEGEAIRSLRLAGLAAPDVHELLKPKSLMATQQTFVDLTHLYTGNPLALKIAAATIQELFDGDVAEFLNQETAVFGDISKLLDEQFDRLSDLEKQMMYWIAINRTGVSLAELADDIVPPVPKRQLFEALASLARRPLVEKHGARFTQQPVVMEYAIDKLITCIHREIVTGKFHLFMSHALMKASVEDYVRESQIRMIVQPLLDRLTAASHCHSDFEEKLREVLRSLRQEFGCTPGYGAGNVLNLLRYAGSDLTGYDFSELAVWQAHLQGATLHHVNFTNASLEKSLFSDTLGNVWSVAYSPDGTILAASDTSGEVHLWRVADGQKLATLKGHQHWVCEISFSADGKTLASVSADTIVNLWDVATGRCRHTLRGHLDWVVSVAYSPTQAIVASSSADRTIRIWDAQTGECLRILSGHHHWICAIAFSPDGHTLISGSDDRTVKQWDVATGTCLQTFKGHTSAVRGVAVHPSGHAIASASEDETVRLWNLTTQAVTTLAGHVAEVRGIQFSPDGQLLASASYDETVKLWDVQTERCIKTLHEHRAPVRSVAFSPCGQWLASGSADQSVRVWSRSGDCRKTLQGYTNFVLSVAFSPTTALLASTSTDHTVNLWDTVSGRCLKTLRGHTNWVWSVAFSVDGQQLASASLDHTISLWILDADDRSRVLRGHTNWVWSVAFSPDGQTLASGSFDQTIRLWNPASGECRRIIIAQSRIWSIAYSPNGALLASGEEDCTIQLWNPLTGQCLQTLKDHDRRVVAIAFSPDGKTLVSASEDYTLKLWDVKTGRCLKTLNDHDRLAAVAFCADGRTIISSGIEPTIKLWDGQTGAHQVLEGHRDRVWSVACSADGRLVASGSEDETIRLWDRQTGECLQVLQKPRPYDGMMISGIEGITEAQKITLTALGAISTPD</sequence>
<dbReference type="CDD" id="cd00200">
    <property type="entry name" value="WD40"/>
    <property type="match status" value="2"/>
</dbReference>
<proteinExistence type="predicted"/>
<evidence type="ECO:0000259" key="6">
    <source>
        <dbReference type="Pfam" id="PF26355"/>
    </source>
</evidence>
<feature type="repeat" description="WD" evidence="3">
    <location>
        <begin position="945"/>
        <end position="986"/>
    </location>
</feature>
<dbReference type="InterPro" id="IPR058651">
    <property type="entry name" value="HTH_VMAP-M9"/>
</dbReference>
<dbReference type="PROSITE" id="PS00678">
    <property type="entry name" value="WD_REPEATS_1"/>
    <property type="match status" value="5"/>
</dbReference>
<feature type="repeat" description="WD" evidence="3">
    <location>
        <begin position="611"/>
        <end position="652"/>
    </location>
</feature>
<comment type="caution">
    <text evidence="7">The sequence shown here is derived from an EMBL/GenBank/DDBJ whole genome shotgun (WGS) entry which is preliminary data.</text>
</comment>
<dbReference type="SUPFAM" id="SSF50978">
    <property type="entry name" value="WD40 repeat-like"/>
    <property type="match status" value="2"/>
</dbReference>
<dbReference type="SUPFAM" id="SSF52540">
    <property type="entry name" value="P-loop containing nucleoside triphosphate hydrolases"/>
    <property type="match status" value="1"/>
</dbReference>
<feature type="repeat" description="WD" evidence="3">
    <location>
        <begin position="993"/>
        <end position="1027"/>
    </location>
</feature>
<dbReference type="PROSITE" id="PS50294">
    <property type="entry name" value="WD_REPEATS_REGION"/>
    <property type="match status" value="12"/>
</dbReference>
<feature type="domain" description="NB-ARC" evidence="4">
    <location>
        <begin position="131"/>
        <end position="231"/>
    </location>
</feature>
<dbReference type="InterPro" id="IPR019775">
    <property type="entry name" value="WD40_repeat_CS"/>
</dbReference>